<evidence type="ECO:0000259" key="2">
    <source>
        <dbReference type="Pfam" id="PF09137"/>
    </source>
</evidence>
<dbReference type="RefSeq" id="WP_266350307.1">
    <property type="nucleotide sequence ID" value="NZ_JAPKNG010000005.1"/>
</dbReference>
<proteinExistence type="predicted"/>
<dbReference type="InterPro" id="IPR006425">
    <property type="entry name" value="Glucoamylase_bac"/>
</dbReference>
<dbReference type="GO" id="GO:0004339">
    <property type="term" value="F:glucan 1,4-alpha-glucosidase activity"/>
    <property type="evidence" value="ECO:0007669"/>
    <property type="project" value="UniProtKB-EC"/>
</dbReference>
<reference evidence="3 4" key="1">
    <citation type="submission" date="2023-07" db="EMBL/GenBank/DDBJ databases">
        <title>Genomic Encyclopedia of Type Strains, Phase IV (KMG-IV): sequencing the most valuable type-strain genomes for metagenomic binning, comparative biology and taxonomic classification.</title>
        <authorList>
            <person name="Goeker M."/>
        </authorList>
    </citation>
    <scope>NUCLEOTIDE SEQUENCE [LARGE SCALE GENOMIC DNA]</scope>
    <source>
        <strain evidence="3 4">B6-8</strain>
    </source>
</reference>
<feature type="domain" description="GH15-like" evidence="1">
    <location>
        <begin position="377"/>
        <end position="685"/>
    </location>
</feature>
<dbReference type="SUPFAM" id="SSF48208">
    <property type="entry name" value="Six-hairpin glycosidases"/>
    <property type="match status" value="1"/>
</dbReference>
<dbReference type="Gene3D" id="2.70.98.10">
    <property type="match status" value="1"/>
</dbReference>
<dbReference type="Gene3D" id="1.50.10.10">
    <property type="match status" value="1"/>
</dbReference>
<gene>
    <name evidence="3" type="ORF">QO014_003825</name>
</gene>
<dbReference type="EMBL" id="JAUSVO010000005">
    <property type="protein sequence ID" value="MDQ0439424.1"/>
    <property type="molecule type" value="Genomic_DNA"/>
</dbReference>
<protein>
    <submittedName>
        <fullName evidence="3">Glucoamylase</fullName>
        <ecNumber evidence="3">3.2.1.3</ecNumber>
    </submittedName>
</protein>
<accession>A0ABU0HD52</accession>
<evidence type="ECO:0000259" key="1">
    <source>
        <dbReference type="Pfam" id="PF00723"/>
    </source>
</evidence>
<dbReference type="CDD" id="cd07430">
    <property type="entry name" value="GH15_N"/>
    <property type="match status" value="1"/>
</dbReference>
<dbReference type="InterPro" id="IPR008928">
    <property type="entry name" value="6-hairpin_glycosidase_sf"/>
</dbReference>
<dbReference type="InterPro" id="IPR011013">
    <property type="entry name" value="Gal_mutarotase_sf_dom"/>
</dbReference>
<feature type="domain" description="Glucodextranase N-terminal" evidence="2">
    <location>
        <begin position="9"/>
        <end position="273"/>
    </location>
</feature>
<dbReference type="InterPro" id="IPR011613">
    <property type="entry name" value="GH15-like"/>
</dbReference>
<dbReference type="PANTHER" id="PTHR31616">
    <property type="entry name" value="TREHALASE"/>
    <property type="match status" value="1"/>
</dbReference>
<dbReference type="InterPro" id="IPR014718">
    <property type="entry name" value="GH-type_carb-bd"/>
</dbReference>
<evidence type="ECO:0000313" key="4">
    <source>
        <dbReference type="Proteomes" id="UP001241603"/>
    </source>
</evidence>
<dbReference type="NCBIfam" id="TIGR01535">
    <property type="entry name" value="glucan_glucosid"/>
    <property type="match status" value="1"/>
</dbReference>
<dbReference type="EC" id="3.2.1.3" evidence="3"/>
<keyword evidence="3" id="KW-0378">Hydrolase</keyword>
<dbReference type="InterPro" id="IPR012341">
    <property type="entry name" value="6hp_glycosidase-like_sf"/>
</dbReference>
<dbReference type="Pfam" id="PF09137">
    <property type="entry name" value="Glucodextran_N"/>
    <property type="match status" value="1"/>
</dbReference>
<evidence type="ECO:0000313" key="3">
    <source>
        <dbReference type="EMBL" id="MDQ0439424.1"/>
    </source>
</evidence>
<dbReference type="PANTHER" id="PTHR31616:SF0">
    <property type="entry name" value="GLUCAN 1,4-ALPHA-GLUCOSIDASE"/>
    <property type="match status" value="1"/>
</dbReference>
<organism evidence="3 4">
    <name type="scientific">Kaistia dalseonensis</name>
    <dbReference type="NCBI Taxonomy" id="410840"/>
    <lineage>
        <taxon>Bacteria</taxon>
        <taxon>Pseudomonadati</taxon>
        <taxon>Pseudomonadota</taxon>
        <taxon>Alphaproteobacteria</taxon>
        <taxon>Hyphomicrobiales</taxon>
        <taxon>Kaistiaceae</taxon>
        <taxon>Kaistia</taxon>
    </lineage>
</organism>
<dbReference type="Pfam" id="PF00723">
    <property type="entry name" value="Glyco_hydro_15"/>
    <property type="match status" value="1"/>
</dbReference>
<comment type="caution">
    <text evidence="3">The sequence shown here is derived from an EMBL/GenBank/DDBJ whole genome shotgun (WGS) entry which is preliminary data.</text>
</comment>
<dbReference type="Proteomes" id="UP001241603">
    <property type="component" value="Unassembled WGS sequence"/>
</dbReference>
<sequence length="811" mass="89043">MDSHAIVPPGAPGLPARWTSSAKSGVGTANSAASRIWFTISHGILNEIYYPRVDTACTRDFGLIVTGPDGYFSEEKRDAAHLVAMVEEGVPAFRLLNTAHDGRYRIQKEILTDPSREALLQRLTFEPLEGKLSDYRLFALLAPHLVNAGANNTAWVGDYKGAPMLFAAGQRAGALAVASSVPWLARSVGFVGVSDGWQQLTQDGRLNEAYQRAENGNVAMVGEIDLMADDGNALIALGFGIRPEEAGYRARSSLEDGFSTARKHYAEGWRAWQKQLLPLDRPAGASNLNSYRISTAVLATHQPASFPGAAIASLSIPWGFSKGDEDLGGYHLVWPRDLVETAGGFLAAGAEEDAKAVLSYLMSIQEADGHWSQNLWLDGTPYWGGVQMDECAFPLLLADMLYRHGVIAKAELGRYMTMVERAARYVARNGPVTAQDRWEEDAGYSPFTLAVEIAGLLAAADLLEIAGRTDAALYLRETADSWNDDIEYWTLASGTELAERLGIESYYVRISTADTADAASPLDGFVPVKNRPPSDMSQIASMLISPDALALVRFGLRAPDDPRILDTVRAIDATLKAELPQGPIWYRYNGDGYGEHEDGSPFDGTGIGRPWPLLAGERAHYELAAGHPEIAEQLLSTLEGSASSGGLLPEQVWDSADIPERELFHGHPSGSAMPLVWAHSEHIKLLRSLRDGRVFDMPPQTVQRYQRDKVTSPVRTWRFSQKIRTVPHGKLLRIELPAPGVIHWSRDDWATTHDDPTTTNSLDIHLIDLPTKRLPRGSRIRFTIYWPESGTWEGEDFEVTVDSRHPSGRRT</sequence>
<keyword evidence="4" id="KW-1185">Reference proteome</keyword>
<keyword evidence="3" id="KW-0326">Glycosidase</keyword>
<dbReference type="InterPro" id="IPR015220">
    <property type="entry name" value="Glucodextranase_N"/>
</dbReference>
<dbReference type="SUPFAM" id="SSF74650">
    <property type="entry name" value="Galactose mutarotase-like"/>
    <property type="match status" value="1"/>
</dbReference>
<name>A0ABU0HD52_9HYPH</name>